<organism evidence="1">
    <name type="scientific">Comamonas kerstersii</name>
    <dbReference type="NCBI Taxonomy" id="225992"/>
    <lineage>
        <taxon>Bacteria</taxon>
        <taxon>Pseudomonadati</taxon>
        <taxon>Pseudomonadota</taxon>
        <taxon>Betaproteobacteria</taxon>
        <taxon>Burkholderiales</taxon>
        <taxon>Comamonadaceae</taxon>
        <taxon>Comamonas</taxon>
    </lineage>
</organism>
<comment type="caution">
    <text evidence="1">The sequence shown here is derived from an EMBL/GenBank/DDBJ whole genome shotgun (WGS) entry which is preliminary data.</text>
</comment>
<accession>A0A6A1R4T8</accession>
<dbReference type="Gene3D" id="3.30.450.20">
    <property type="entry name" value="PAS domain"/>
    <property type="match status" value="1"/>
</dbReference>
<proteinExistence type="predicted"/>
<gene>
    <name evidence="1" type="ORF">F7P80_03135</name>
</gene>
<dbReference type="EMBL" id="VZOT01000002">
    <property type="protein sequence ID" value="KAB0587686.1"/>
    <property type="molecule type" value="Genomic_DNA"/>
</dbReference>
<name>A0A6A1R4T8_9BURK</name>
<dbReference type="CDD" id="cd12913">
    <property type="entry name" value="PDC1_MCP_like"/>
    <property type="match status" value="1"/>
</dbReference>
<protein>
    <submittedName>
        <fullName evidence="1">Uncharacterized protein</fullName>
    </submittedName>
</protein>
<dbReference type="AlphaFoldDB" id="A0A6A1R4T8"/>
<reference evidence="1" key="1">
    <citation type="submission" date="2019-09" db="EMBL/GenBank/DDBJ databases">
        <title>Draft genome sequences of 48 bacterial type strains from the CCUG.</title>
        <authorList>
            <person name="Tunovic T."/>
            <person name="Pineiro-Iglesias B."/>
            <person name="Unosson C."/>
            <person name="Inganas E."/>
            <person name="Ohlen M."/>
            <person name="Cardew S."/>
            <person name="Jensie-Markopoulos S."/>
            <person name="Salva-Serra F."/>
            <person name="Jaen-Luchoro D."/>
            <person name="Karlsson R."/>
            <person name="Svensson-Stadler L."/>
            <person name="Chun J."/>
            <person name="Moore E."/>
        </authorList>
    </citation>
    <scope>NUCLEOTIDE SEQUENCE</scope>
    <source>
        <strain evidence="1">CCUG 15333</strain>
    </source>
</reference>
<sequence>MKSFPPETMVLSGNTDRETANAMMRQVLDSNPGIVSTWTIWEPNGFDGRDAEYANTHAHDATGRFVPYWIQDGKGGHSTAAIVDYDKENYYLLPKRTGKIAMQ</sequence>
<dbReference type="RefSeq" id="WP_151042729.1">
    <property type="nucleotide sequence ID" value="NZ_VZOT01000002.1"/>
</dbReference>
<evidence type="ECO:0000313" key="1">
    <source>
        <dbReference type="EMBL" id="KAB0587686.1"/>
    </source>
</evidence>